<dbReference type="Proteomes" id="UP000229081">
    <property type="component" value="Chromosome"/>
</dbReference>
<organism evidence="4 5">
    <name type="scientific">Sphingomonas psychrotolerans</name>
    <dbReference type="NCBI Taxonomy" id="1327635"/>
    <lineage>
        <taxon>Bacteria</taxon>
        <taxon>Pseudomonadati</taxon>
        <taxon>Pseudomonadota</taxon>
        <taxon>Alphaproteobacteria</taxon>
        <taxon>Sphingomonadales</taxon>
        <taxon>Sphingomonadaceae</taxon>
        <taxon>Sphingomonas</taxon>
    </lineage>
</organism>
<evidence type="ECO:0000259" key="3">
    <source>
        <dbReference type="Pfam" id="PF08450"/>
    </source>
</evidence>
<proteinExistence type="predicted"/>
<dbReference type="Pfam" id="PF08450">
    <property type="entry name" value="SGL"/>
    <property type="match status" value="1"/>
</dbReference>
<feature type="chain" id="PRO_5014966147" evidence="2">
    <location>
        <begin position="27"/>
        <end position="338"/>
    </location>
</feature>
<keyword evidence="5" id="KW-1185">Reference proteome</keyword>
<reference evidence="4 5" key="1">
    <citation type="submission" date="2017-11" db="EMBL/GenBank/DDBJ databases">
        <title>Complete genome sequence of Sphingomonas sp. Strain Cra20, a psychrotolerant potential plant growth promoting rhizobacteria.</title>
        <authorList>
            <person name="Luo Y."/>
        </authorList>
    </citation>
    <scope>NUCLEOTIDE SEQUENCE [LARGE SCALE GENOMIC DNA]</scope>
    <source>
        <strain evidence="4 5">Cra20</strain>
    </source>
</reference>
<dbReference type="PANTHER" id="PTHR47572">
    <property type="entry name" value="LIPOPROTEIN-RELATED"/>
    <property type="match status" value="1"/>
</dbReference>
<evidence type="ECO:0000313" key="4">
    <source>
        <dbReference type="EMBL" id="ATY33717.1"/>
    </source>
</evidence>
<sequence>MTMAITRRAALTGIAALPFVPMLARAANVGGITRFDSALDAVIDVNTPIEVLGTGYRWAEGPVWVKKGGYLLFSDVPANIAYRWKQGGAIAPFLTPSGLAGPIPAGIREAGSNGMTVDAQGRLIIADSGTRAVVAVDLASKRRTILAERYEGKRFNSCNDVVAGKSGALYFTDPPYGLTEGDTSPLKELAFNGVFLRTADGRIRVIDETLKRPNGIALCPKKTTLYVAMSDEARPQILAYPLGADGLPRTAPTVFHDFSAPLARKLPGLPDGLKVDKAGRLFASGPGGIYLLSPEGKALGLIATGKAIANCAFGEDGKTLFLTSSDMLARVRLKSPGW</sequence>
<feature type="signal peptide" evidence="2">
    <location>
        <begin position="1"/>
        <end position="26"/>
    </location>
</feature>
<evidence type="ECO:0000256" key="1">
    <source>
        <dbReference type="ARBA" id="ARBA00022801"/>
    </source>
</evidence>
<dbReference type="InterPro" id="IPR011042">
    <property type="entry name" value="6-blade_b-propeller_TolB-like"/>
</dbReference>
<protein>
    <submittedName>
        <fullName evidence="4">Gluconolactonase</fullName>
    </submittedName>
</protein>
<name>A0A2K8MIM0_9SPHN</name>
<dbReference type="InterPro" id="IPR013658">
    <property type="entry name" value="SGL"/>
</dbReference>
<dbReference type="EMBL" id="CP024923">
    <property type="protein sequence ID" value="ATY33717.1"/>
    <property type="molecule type" value="Genomic_DNA"/>
</dbReference>
<dbReference type="OrthoDB" id="30052at2"/>
<keyword evidence="2" id="KW-0732">Signal</keyword>
<dbReference type="RefSeq" id="WP_100283516.1">
    <property type="nucleotide sequence ID" value="NZ_CP024923.1"/>
</dbReference>
<dbReference type="AlphaFoldDB" id="A0A2K8MIM0"/>
<gene>
    <name evidence="4" type="ORF">CVN68_18590</name>
</gene>
<dbReference type="KEGG" id="sphc:CVN68_18590"/>
<accession>A0A2K8MIM0</accession>
<dbReference type="PANTHER" id="PTHR47572:SF4">
    <property type="entry name" value="LACTONASE DRP35"/>
    <property type="match status" value="1"/>
</dbReference>
<evidence type="ECO:0000313" key="5">
    <source>
        <dbReference type="Proteomes" id="UP000229081"/>
    </source>
</evidence>
<dbReference type="InterPro" id="IPR051262">
    <property type="entry name" value="SMP-30/CGR1_Lactonase"/>
</dbReference>
<dbReference type="Gene3D" id="2.120.10.30">
    <property type="entry name" value="TolB, C-terminal domain"/>
    <property type="match status" value="1"/>
</dbReference>
<dbReference type="SUPFAM" id="SSF63829">
    <property type="entry name" value="Calcium-dependent phosphotriesterase"/>
    <property type="match status" value="1"/>
</dbReference>
<evidence type="ECO:0000256" key="2">
    <source>
        <dbReference type="SAM" id="SignalP"/>
    </source>
</evidence>
<keyword evidence="1" id="KW-0378">Hydrolase</keyword>
<dbReference type="GO" id="GO:0016787">
    <property type="term" value="F:hydrolase activity"/>
    <property type="evidence" value="ECO:0007669"/>
    <property type="project" value="UniProtKB-KW"/>
</dbReference>
<feature type="domain" description="SMP-30/Gluconolactonase/LRE-like region" evidence="3">
    <location>
        <begin position="58"/>
        <end position="325"/>
    </location>
</feature>